<dbReference type="OrthoDB" id="116883at2759"/>
<comment type="similarity">
    <text evidence="1">Belongs to the GLTP family.</text>
</comment>
<dbReference type="InterPro" id="IPR014830">
    <property type="entry name" value="Glycolipid_transfer_prot_dom"/>
</dbReference>
<proteinExistence type="inferred from homology"/>
<evidence type="ECO:0000256" key="1">
    <source>
        <dbReference type="ARBA" id="ARBA00007148"/>
    </source>
</evidence>
<dbReference type="GO" id="GO:1902388">
    <property type="term" value="F:ceramide 1-phosphate transfer activity"/>
    <property type="evidence" value="ECO:0007669"/>
    <property type="project" value="TreeGrafter"/>
</dbReference>
<evidence type="ECO:0000313" key="6">
    <source>
        <dbReference type="Proteomes" id="UP000516437"/>
    </source>
</evidence>
<sequence>MANLVHGKPLRNISEAFKELAATVDSQTADVEVAPFSRACSLLSPLIGSLGIAFKFAEMDYTDKVNDLIEASKSIRTLPALLDRDIEANTVRNGGSHSRNLLIVKRSLDMVRILFEQMLATGGNSLRGPASKAYAQVFAPHHGWAIRMAVAAGMYAIPTKTMLLKKLNEDGEFMKQLV</sequence>
<dbReference type="EMBL" id="RXIC02000020">
    <property type="protein sequence ID" value="KAB1222641.1"/>
    <property type="molecule type" value="Genomic_DNA"/>
</dbReference>
<dbReference type="PANTHER" id="PTHR10219:SF43">
    <property type="entry name" value="GLYCOLIPID TRANSFER PROTEIN DOMAIN-CONTAINING PROTEIN"/>
    <property type="match status" value="1"/>
</dbReference>
<dbReference type="GO" id="GO:0016020">
    <property type="term" value="C:membrane"/>
    <property type="evidence" value="ECO:0007669"/>
    <property type="project" value="TreeGrafter"/>
</dbReference>
<evidence type="ECO:0000259" key="4">
    <source>
        <dbReference type="Pfam" id="PF08718"/>
    </source>
</evidence>
<organism evidence="5 6">
    <name type="scientific">Morella rubra</name>
    <name type="common">Chinese bayberry</name>
    <dbReference type="NCBI Taxonomy" id="262757"/>
    <lineage>
        <taxon>Eukaryota</taxon>
        <taxon>Viridiplantae</taxon>
        <taxon>Streptophyta</taxon>
        <taxon>Embryophyta</taxon>
        <taxon>Tracheophyta</taxon>
        <taxon>Spermatophyta</taxon>
        <taxon>Magnoliopsida</taxon>
        <taxon>eudicotyledons</taxon>
        <taxon>Gunneridae</taxon>
        <taxon>Pentapetalae</taxon>
        <taxon>rosids</taxon>
        <taxon>fabids</taxon>
        <taxon>Fagales</taxon>
        <taxon>Myricaceae</taxon>
        <taxon>Morella</taxon>
    </lineage>
</organism>
<accession>A0A6A1WBT7</accession>
<name>A0A6A1WBT7_9ROSI</name>
<feature type="domain" description="Glycolipid transfer protein" evidence="4">
    <location>
        <begin position="31"/>
        <end position="169"/>
    </location>
</feature>
<dbReference type="Pfam" id="PF08718">
    <property type="entry name" value="GLTP"/>
    <property type="match status" value="1"/>
</dbReference>
<keyword evidence="3" id="KW-0445">Lipid transport</keyword>
<dbReference type="PANTHER" id="PTHR10219">
    <property type="entry name" value="GLYCOLIPID TRANSFER PROTEIN-RELATED"/>
    <property type="match status" value="1"/>
</dbReference>
<reference evidence="5 6" key="1">
    <citation type="journal article" date="2019" name="Plant Biotechnol. J.">
        <title>The red bayberry genome and genetic basis of sex determination.</title>
        <authorList>
            <person name="Jia H.M."/>
            <person name="Jia H.J."/>
            <person name="Cai Q.L."/>
            <person name="Wang Y."/>
            <person name="Zhao H.B."/>
            <person name="Yang W.F."/>
            <person name="Wang G.Y."/>
            <person name="Li Y.H."/>
            <person name="Zhan D.L."/>
            <person name="Shen Y.T."/>
            <person name="Niu Q.F."/>
            <person name="Chang L."/>
            <person name="Qiu J."/>
            <person name="Zhao L."/>
            <person name="Xie H.B."/>
            <person name="Fu W.Y."/>
            <person name="Jin J."/>
            <person name="Li X.W."/>
            <person name="Jiao Y."/>
            <person name="Zhou C.C."/>
            <person name="Tu T."/>
            <person name="Chai C.Y."/>
            <person name="Gao J.L."/>
            <person name="Fan L.J."/>
            <person name="van de Weg E."/>
            <person name="Wang J.Y."/>
            <person name="Gao Z.S."/>
        </authorList>
    </citation>
    <scope>NUCLEOTIDE SEQUENCE [LARGE SCALE GENOMIC DNA]</scope>
    <source>
        <tissue evidence="5">Leaves</tissue>
    </source>
</reference>
<dbReference type="AlphaFoldDB" id="A0A6A1WBT7"/>
<comment type="caution">
    <text evidence="5">The sequence shown here is derived from an EMBL/GenBank/DDBJ whole genome shotgun (WGS) entry which is preliminary data.</text>
</comment>
<dbReference type="Gene3D" id="1.10.3520.10">
    <property type="entry name" value="Glycolipid transfer protein"/>
    <property type="match status" value="1"/>
</dbReference>
<dbReference type="SUPFAM" id="SSF110004">
    <property type="entry name" value="Glycolipid transfer protein, GLTP"/>
    <property type="match status" value="1"/>
</dbReference>
<dbReference type="GO" id="GO:1902387">
    <property type="term" value="F:ceramide 1-phosphate binding"/>
    <property type="evidence" value="ECO:0007669"/>
    <property type="project" value="TreeGrafter"/>
</dbReference>
<dbReference type="FunFam" id="1.10.3520.10:FF:000005">
    <property type="entry name" value="Accelerated cell death 11"/>
    <property type="match status" value="1"/>
</dbReference>
<gene>
    <name evidence="5" type="ORF">CJ030_MR2G010238</name>
</gene>
<dbReference type="InterPro" id="IPR036497">
    <property type="entry name" value="GLTP_sf"/>
</dbReference>
<dbReference type="Proteomes" id="UP000516437">
    <property type="component" value="Chromosome 2"/>
</dbReference>
<evidence type="ECO:0000256" key="3">
    <source>
        <dbReference type="ARBA" id="ARBA00023055"/>
    </source>
</evidence>
<evidence type="ECO:0000313" key="5">
    <source>
        <dbReference type="EMBL" id="KAB1222641.1"/>
    </source>
</evidence>
<dbReference type="GO" id="GO:0005829">
    <property type="term" value="C:cytosol"/>
    <property type="evidence" value="ECO:0007669"/>
    <property type="project" value="TreeGrafter"/>
</dbReference>
<evidence type="ECO:0000256" key="2">
    <source>
        <dbReference type="ARBA" id="ARBA00022448"/>
    </source>
</evidence>
<protein>
    <submittedName>
        <fullName evidence="5">Pleckstrin homology domain-containing family A member 8</fullName>
    </submittedName>
</protein>
<keyword evidence="2" id="KW-0813">Transport</keyword>
<keyword evidence="6" id="KW-1185">Reference proteome</keyword>